<evidence type="ECO:0000256" key="3">
    <source>
        <dbReference type="ARBA" id="ARBA00022989"/>
    </source>
</evidence>
<protein>
    <submittedName>
        <fullName evidence="7">MFS transporter</fullName>
    </submittedName>
</protein>
<keyword evidence="4 5" id="KW-0472">Membrane</keyword>
<comment type="subcellular location">
    <subcellularLocation>
        <location evidence="1">Membrane</location>
        <topology evidence="1">Multi-pass membrane protein</topology>
    </subcellularLocation>
</comment>
<dbReference type="InterPro" id="IPR011701">
    <property type="entry name" value="MFS"/>
</dbReference>
<keyword evidence="2 5" id="KW-0812">Transmembrane</keyword>
<feature type="transmembrane region" description="Helical" evidence="5">
    <location>
        <begin position="219"/>
        <end position="243"/>
    </location>
</feature>
<feature type="transmembrane region" description="Helical" evidence="5">
    <location>
        <begin position="96"/>
        <end position="118"/>
    </location>
</feature>
<organism evidence="7 8">
    <name type="scientific">Glonium stellatum</name>
    <dbReference type="NCBI Taxonomy" id="574774"/>
    <lineage>
        <taxon>Eukaryota</taxon>
        <taxon>Fungi</taxon>
        <taxon>Dikarya</taxon>
        <taxon>Ascomycota</taxon>
        <taxon>Pezizomycotina</taxon>
        <taxon>Dothideomycetes</taxon>
        <taxon>Pleosporomycetidae</taxon>
        <taxon>Gloniales</taxon>
        <taxon>Gloniaceae</taxon>
        <taxon>Glonium</taxon>
    </lineage>
</organism>
<dbReference type="EMBL" id="KV750694">
    <property type="protein sequence ID" value="OCL03718.1"/>
    <property type="molecule type" value="Genomic_DNA"/>
</dbReference>
<keyword evidence="8" id="KW-1185">Reference proteome</keyword>
<feature type="transmembrane region" description="Helical" evidence="5">
    <location>
        <begin position="398"/>
        <end position="420"/>
    </location>
</feature>
<dbReference type="Gene3D" id="1.20.1250.20">
    <property type="entry name" value="MFS general substrate transporter like domains"/>
    <property type="match status" value="1"/>
</dbReference>
<keyword evidence="3 5" id="KW-1133">Transmembrane helix</keyword>
<dbReference type="OrthoDB" id="2585655at2759"/>
<feature type="transmembrane region" description="Helical" evidence="5">
    <location>
        <begin position="461"/>
        <end position="483"/>
    </location>
</feature>
<dbReference type="FunFam" id="1.20.1250.20:FF:000318">
    <property type="entry name" value="MFS multidrug transporter, putative"/>
    <property type="match status" value="1"/>
</dbReference>
<evidence type="ECO:0000256" key="4">
    <source>
        <dbReference type="ARBA" id="ARBA00023136"/>
    </source>
</evidence>
<dbReference type="PROSITE" id="PS50850">
    <property type="entry name" value="MFS"/>
    <property type="match status" value="1"/>
</dbReference>
<feature type="transmembrane region" description="Helical" evidence="5">
    <location>
        <begin position="161"/>
        <end position="180"/>
    </location>
</feature>
<proteinExistence type="predicted"/>
<dbReference type="GO" id="GO:0022857">
    <property type="term" value="F:transmembrane transporter activity"/>
    <property type="evidence" value="ECO:0007669"/>
    <property type="project" value="InterPro"/>
</dbReference>
<feature type="transmembrane region" description="Helical" evidence="5">
    <location>
        <begin position="356"/>
        <end position="377"/>
    </location>
</feature>
<gene>
    <name evidence="7" type="ORF">AOQ84DRAFT_418347</name>
</gene>
<feature type="domain" description="Major facilitator superfamily (MFS) profile" evidence="6">
    <location>
        <begin position="95"/>
        <end position="519"/>
    </location>
</feature>
<dbReference type="PANTHER" id="PTHR23502:SF2">
    <property type="entry name" value="TRANSPORTER, PUTATIVE (AFU_ORTHOLOGUE AFUA_2G08910)-RELATED"/>
    <property type="match status" value="1"/>
</dbReference>
<dbReference type="PANTHER" id="PTHR23502">
    <property type="entry name" value="MAJOR FACILITATOR SUPERFAMILY"/>
    <property type="match status" value="1"/>
</dbReference>
<dbReference type="Proteomes" id="UP000250140">
    <property type="component" value="Unassembled WGS sequence"/>
</dbReference>
<feature type="transmembrane region" description="Helical" evidence="5">
    <location>
        <begin position="130"/>
        <end position="149"/>
    </location>
</feature>
<evidence type="ECO:0000256" key="1">
    <source>
        <dbReference type="ARBA" id="ARBA00004141"/>
    </source>
</evidence>
<feature type="transmembrane region" description="Helical" evidence="5">
    <location>
        <begin position="495"/>
        <end position="516"/>
    </location>
</feature>
<dbReference type="InterPro" id="IPR020846">
    <property type="entry name" value="MFS_dom"/>
</dbReference>
<name>A0A8E2ESU0_9PEZI</name>
<feature type="transmembrane region" description="Helical" evidence="5">
    <location>
        <begin position="315"/>
        <end position="336"/>
    </location>
</feature>
<evidence type="ECO:0000313" key="8">
    <source>
        <dbReference type="Proteomes" id="UP000250140"/>
    </source>
</evidence>
<dbReference type="SUPFAM" id="SSF103473">
    <property type="entry name" value="MFS general substrate transporter"/>
    <property type="match status" value="1"/>
</dbReference>
<evidence type="ECO:0000313" key="7">
    <source>
        <dbReference type="EMBL" id="OCL03718.1"/>
    </source>
</evidence>
<dbReference type="GO" id="GO:0005886">
    <property type="term" value="C:plasma membrane"/>
    <property type="evidence" value="ECO:0007669"/>
    <property type="project" value="TreeGrafter"/>
</dbReference>
<sequence length="522" mass="57997">MSIDSQPISDGTKNEINADAFIDSTPDAKNDSEYVDRLAQAGTHATYIEGHDGAELSQEHRDYLLRRHGTLNLDPLPGHGDADPYNWTTWKKVANLILVAFHACMATFTAASIIPAYQDIAKDLNVSLQRTTYLTSLQIAILGAAPLFWRPLSNRFGRRPIFLISLICSLICNIGCAKSPTYGSMAACRALVALFISPPAAIGSAVVVETFFKKDRARYMGIWTLMLTLGVPISPFIFGFVAYRVSYRWIYWILAMINGAQFVLYVFFGPETRYLRRGVEHHGSDLKQEYLAFGRIDPTPLKAWEFVQPLKYAKYPCVVIPAAAYAMIFLFGSVLITVEIPQLFGEKFHFNVQQLGLQFLGVIIGSVIGEQIGGILSDSWMNRRARKITARPNPEFRLWLSYIGYLLTIAGLVVFLVRIQQAPEGHWNVTPIVGAAIAGAGNQIVTTVLITYAVDCYHEEAASIGVFITFVRQIWGFIGPFWFPSMFTNVGLAGSAGVATALMVGVSILPTIFLQWRGKLWR</sequence>
<dbReference type="InterPro" id="IPR036259">
    <property type="entry name" value="MFS_trans_sf"/>
</dbReference>
<evidence type="ECO:0000256" key="5">
    <source>
        <dbReference type="SAM" id="Phobius"/>
    </source>
</evidence>
<feature type="transmembrane region" description="Helical" evidence="5">
    <location>
        <begin position="432"/>
        <end position="454"/>
    </location>
</feature>
<evidence type="ECO:0000256" key="2">
    <source>
        <dbReference type="ARBA" id="ARBA00022692"/>
    </source>
</evidence>
<evidence type="ECO:0000259" key="6">
    <source>
        <dbReference type="PROSITE" id="PS50850"/>
    </source>
</evidence>
<dbReference type="Pfam" id="PF07690">
    <property type="entry name" value="MFS_1"/>
    <property type="match status" value="1"/>
</dbReference>
<reference evidence="7 8" key="1">
    <citation type="journal article" date="2016" name="Nat. Commun.">
        <title>Ectomycorrhizal ecology is imprinted in the genome of the dominant symbiotic fungus Cenococcum geophilum.</title>
        <authorList>
            <consortium name="DOE Joint Genome Institute"/>
            <person name="Peter M."/>
            <person name="Kohler A."/>
            <person name="Ohm R.A."/>
            <person name="Kuo A."/>
            <person name="Krutzmann J."/>
            <person name="Morin E."/>
            <person name="Arend M."/>
            <person name="Barry K.W."/>
            <person name="Binder M."/>
            <person name="Choi C."/>
            <person name="Clum A."/>
            <person name="Copeland A."/>
            <person name="Grisel N."/>
            <person name="Haridas S."/>
            <person name="Kipfer T."/>
            <person name="LaButti K."/>
            <person name="Lindquist E."/>
            <person name="Lipzen A."/>
            <person name="Maire R."/>
            <person name="Meier B."/>
            <person name="Mihaltcheva S."/>
            <person name="Molinier V."/>
            <person name="Murat C."/>
            <person name="Poggeler S."/>
            <person name="Quandt C.A."/>
            <person name="Sperisen C."/>
            <person name="Tritt A."/>
            <person name="Tisserant E."/>
            <person name="Crous P.W."/>
            <person name="Henrissat B."/>
            <person name="Nehls U."/>
            <person name="Egli S."/>
            <person name="Spatafora J.W."/>
            <person name="Grigoriev I.V."/>
            <person name="Martin F.M."/>
        </authorList>
    </citation>
    <scope>NUCLEOTIDE SEQUENCE [LARGE SCALE GENOMIC DNA]</scope>
    <source>
        <strain evidence="7 8">CBS 207.34</strain>
    </source>
</reference>
<dbReference type="AlphaFoldDB" id="A0A8E2ESU0"/>
<feature type="transmembrane region" description="Helical" evidence="5">
    <location>
        <begin position="192"/>
        <end position="212"/>
    </location>
</feature>
<accession>A0A8E2ESU0</accession>
<feature type="transmembrane region" description="Helical" evidence="5">
    <location>
        <begin position="249"/>
        <end position="268"/>
    </location>
</feature>